<evidence type="ECO:0000256" key="6">
    <source>
        <dbReference type="SAM" id="SignalP"/>
    </source>
</evidence>
<feature type="region of interest" description="Disordered" evidence="5">
    <location>
        <begin position="129"/>
        <end position="151"/>
    </location>
</feature>
<dbReference type="EMBL" id="CP002452">
    <property type="protein sequence ID" value="ADV46000.1"/>
    <property type="molecule type" value="Genomic_DNA"/>
</dbReference>
<keyword evidence="6" id="KW-0732">Signal</keyword>
<dbReference type="GO" id="GO:0020037">
    <property type="term" value="F:heme binding"/>
    <property type="evidence" value="ECO:0007669"/>
    <property type="project" value="InterPro"/>
</dbReference>
<keyword evidence="2 4" id="KW-0479">Metal-binding</keyword>
<keyword evidence="9" id="KW-1185">Reference proteome</keyword>
<gene>
    <name evidence="8" type="ordered locus">Nitsa_0733</name>
</gene>
<dbReference type="HOGENOM" id="CLU_126606_0_0_7"/>
<proteinExistence type="predicted"/>
<dbReference type="InterPro" id="IPR036909">
    <property type="entry name" value="Cyt_c-like_dom_sf"/>
</dbReference>
<reference evidence="8 9" key="1">
    <citation type="journal article" date="2011" name="Stand. Genomic Sci.">
        <title>Complete genome sequence of Nitratifractor salsuginis type strain (E9I37-1).</title>
        <authorList>
            <person name="Anderson I."/>
            <person name="Sikorski J."/>
            <person name="Zeytun A."/>
            <person name="Nolan M."/>
            <person name="Lapidus A."/>
            <person name="Lucas S."/>
            <person name="Hammon N."/>
            <person name="Deshpande S."/>
            <person name="Cheng J.F."/>
            <person name="Tapia R."/>
            <person name="Han C."/>
            <person name="Goodwin L."/>
            <person name="Pitluck S."/>
            <person name="Liolios K."/>
            <person name="Pagani I."/>
            <person name="Ivanova N."/>
            <person name="Huntemann M."/>
            <person name="Mavromatis K."/>
            <person name="Ovchinikova G."/>
            <person name="Pati A."/>
            <person name="Chen A."/>
            <person name="Palaniappan K."/>
            <person name="Land M."/>
            <person name="Hauser L."/>
            <person name="Brambilla E.M."/>
            <person name="Ngatchou-Djao O.D."/>
            <person name="Rohde M."/>
            <person name="Tindall B.J."/>
            <person name="Goker M."/>
            <person name="Detter J.C."/>
            <person name="Woyke T."/>
            <person name="Bristow J."/>
            <person name="Eisen J.A."/>
            <person name="Markowitz V."/>
            <person name="Hugenholtz P."/>
            <person name="Klenk H.P."/>
            <person name="Kyrpides N.C."/>
        </authorList>
    </citation>
    <scope>NUCLEOTIDE SEQUENCE [LARGE SCALE GENOMIC DNA]</scope>
    <source>
        <strain evidence="9">DSM 16511 / JCM 12458 / E9I37-1</strain>
    </source>
</reference>
<feature type="compositionally biased region" description="Basic and acidic residues" evidence="5">
    <location>
        <begin position="135"/>
        <end position="151"/>
    </location>
</feature>
<dbReference type="AlphaFoldDB" id="E6X1Z2"/>
<keyword evidence="3 4" id="KW-0408">Iron</keyword>
<dbReference type="PROSITE" id="PS51007">
    <property type="entry name" value="CYTC"/>
    <property type="match status" value="1"/>
</dbReference>
<dbReference type="eggNOG" id="COG2010">
    <property type="taxonomic scope" value="Bacteria"/>
</dbReference>
<sequence length="151" mass="16998">MSKRVLYVLSVLILVTGIAQAKKSPQKQGMEIFQSKCQLCHVTHPVTPAERAKLLGPPIDEVMLRVKEKYPISENAVAFIVDYIFHPSIDKVLCPSIDTYGLMPSMAKKLSKKEAEAVAQMLFETFPVQKKRKNRKDDNVSVRGKSRDSSH</sequence>
<evidence type="ECO:0000256" key="1">
    <source>
        <dbReference type="ARBA" id="ARBA00022617"/>
    </source>
</evidence>
<dbReference type="InterPro" id="IPR009056">
    <property type="entry name" value="Cyt_c-like_dom"/>
</dbReference>
<evidence type="ECO:0000259" key="7">
    <source>
        <dbReference type="PROSITE" id="PS51007"/>
    </source>
</evidence>
<keyword evidence="1 4" id="KW-0349">Heme</keyword>
<protein>
    <recommendedName>
        <fullName evidence="7">Cytochrome c domain-containing protein</fullName>
    </recommendedName>
</protein>
<dbReference type="STRING" id="749222.Nitsa_0733"/>
<feature type="domain" description="Cytochrome c" evidence="7">
    <location>
        <begin position="24"/>
        <end position="126"/>
    </location>
</feature>
<organism evidence="8 9">
    <name type="scientific">Nitratifractor salsuginis (strain DSM 16511 / JCM 12458 / E9I37-1)</name>
    <dbReference type="NCBI Taxonomy" id="749222"/>
    <lineage>
        <taxon>Bacteria</taxon>
        <taxon>Pseudomonadati</taxon>
        <taxon>Campylobacterota</taxon>
        <taxon>Epsilonproteobacteria</taxon>
        <taxon>Campylobacterales</taxon>
        <taxon>Sulfurovaceae</taxon>
        <taxon>Nitratifractor</taxon>
    </lineage>
</organism>
<evidence type="ECO:0000313" key="8">
    <source>
        <dbReference type="EMBL" id="ADV46000.1"/>
    </source>
</evidence>
<accession>E6X1Z2</accession>
<evidence type="ECO:0000256" key="4">
    <source>
        <dbReference type="PROSITE-ProRule" id="PRU00433"/>
    </source>
</evidence>
<reference evidence="9" key="2">
    <citation type="submission" date="2011-01" db="EMBL/GenBank/DDBJ databases">
        <title>The complete genome of Nitratifractor salsuginis DSM 16511.</title>
        <authorList>
            <consortium name="US DOE Joint Genome Institute (JGI-PGF)"/>
            <person name="Lucas S."/>
            <person name="Copeland A."/>
            <person name="Lapidus A."/>
            <person name="Bruce D."/>
            <person name="Goodwin L."/>
            <person name="Pitluck S."/>
            <person name="Kyrpides N."/>
            <person name="Mavromatis K."/>
            <person name="Ivanova N."/>
            <person name="Mikhailova N."/>
            <person name="Zeytun A."/>
            <person name="Detter J.C."/>
            <person name="Tapia R."/>
            <person name="Han C."/>
            <person name="Land M."/>
            <person name="Hauser L."/>
            <person name="Markowitz V."/>
            <person name="Cheng J.-F."/>
            <person name="Hugenholtz P."/>
            <person name="Woyke T."/>
            <person name="Wu D."/>
            <person name="Tindall B."/>
            <person name="Schuetze A."/>
            <person name="Brambilla E."/>
            <person name="Klenk H.-P."/>
            <person name="Eisen J.A."/>
        </authorList>
    </citation>
    <scope>NUCLEOTIDE SEQUENCE [LARGE SCALE GENOMIC DNA]</scope>
    <source>
        <strain evidence="9">DSM 16511 / JCM 12458 / E9I37-1</strain>
    </source>
</reference>
<feature type="chain" id="PRO_5003215391" description="Cytochrome c domain-containing protein" evidence="6">
    <location>
        <begin position="22"/>
        <end position="151"/>
    </location>
</feature>
<evidence type="ECO:0000256" key="3">
    <source>
        <dbReference type="ARBA" id="ARBA00023004"/>
    </source>
</evidence>
<dbReference type="GO" id="GO:0046872">
    <property type="term" value="F:metal ion binding"/>
    <property type="evidence" value="ECO:0007669"/>
    <property type="project" value="UniProtKB-KW"/>
</dbReference>
<evidence type="ECO:0000256" key="2">
    <source>
        <dbReference type="ARBA" id="ARBA00022723"/>
    </source>
</evidence>
<dbReference type="Proteomes" id="UP000008633">
    <property type="component" value="Chromosome"/>
</dbReference>
<dbReference type="SUPFAM" id="SSF46626">
    <property type="entry name" value="Cytochrome c"/>
    <property type="match status" value="1"/>
</dbReference>
<evidence type="ECO:0000313" key="9">
    <source>
        <dbReference type="Proteomes" id="UP000008633"/>
    </source>
</evidence>
<dbReference type="GO" id="GO:0009055">
    <property type="term" value="F:electron transfer activity"/>
    <property type="evidence" value="ECO:0007669"/>
    <property type="project" value="InterPro"/>
</dbReference>
<dbReference type="Gene3D" id="1.10.760.10">
    <property type="entry name" value="Cytochrome c-like domain"/>
    <property type="match status" value="1"/>
</dbReference>
<dbReference type="KEGG" id="nsa:Nitsa_0733"/>
<name>E6X1Z2_NITSE</name>
<feature type="signal peptide" evidence="6">
    <location>
        <begin position="1"/>
        <end position="21"/>
    </location>
</feature>
<evidence type="ECO:0000256" key="5">
    <source>
        <dbReference type="SAM" id="MobiDB-lite"/>
    </source>
</evidence>